<dbReference type="FunFam" id="2.30.38.10:FF:000003">
    <property type="entry name" value="Vibriobactin-specific 2,3-dihydroxybenzoate-AMP ligase"/>
    <property type="match status" value="1"/>
</dbReference>
<keyword evidence="3" id="KW-0596">Phosphopantetheine</keyword>
<dbReference type="Gene3D" id="3.30.559.10">
    <property type="entry name" value="Chloramphenicol acetyltransferase-like domain"/>
    <property type="match status" value="2"/>
</dbReference>
<dbReference type="Gene3D" id="3.40.50.12780">
    <property type="entry name" value="N-terminal domain of ligase-like"/>
    <property type="match status" value="1"/>
</dbReference>
<evidence type="ECO:0000256" key="6">
    <source>
        <dbReference type="ARBA" id="ARBA00050154"/>
    </source>
</evidence>
<dbReference type="GO" id="GO:0016874">
    <property type="term" value="F:ligase activity"/>
    <property type="evidence" value="ECO:0007669"/>
    <property type="project" value="UniProtKB-KW"/>
</dbReference>
<dbReference type="GO" id="GO:0043041">
    <property type="term" value="P:amino acid activation for nonribosomal peptide biosynthetic process"/>
    <property type="evidence" value="ECO:0007669"/>
    <property type="project" value="TreeGrafter"/>
</dbReference>
<dbReference type="SUPFAM" id="SSF47336">
    <property type="entry name" value="ACP-like"/>
    <property type="match status" value="1"/>
</dbReference>
<dbReference type="InterPro" id="IPR020806">
    <property type="entry name" value="PKS_PP-bd"/>
</dbReference>
<dbReference type="GO" id="GO:0005737">
    <property type="term" value="C:cytoplasm"/>
    <property type="evidence" value="ECO:0007669"/>
    <property type="project" value="TreeGrafter"/>
</dbReference>
<dbReference type="Gene3D" id="3.30.559.30">
    <property type="entry name" value="Nonribosomal peptide synthetase, condensation domain"/>
    <property type="match status" value="2"/>
</dbReference>
<dbReference type="InterPro" id="IPR036736">
    <property type="entry name" value="ACP-like_sf"/>
</dbReference>
<dbReference type="EC" id="6.2.1.61" evidence="7"/>
<dbReference type="InterPro" id="IPR042099">
    <property type="entry name" value="ANL_N_sf"/>
</dbReference>
<dbReference type="SMART" id="SM00823">
    <property type="entry name" value="PKS_PP"/>
    <property type="match status" value="1"/>
</dbReference>
<dbReference type="PANTHER" id="PTHR45527">
    <property type="entry name" value="NONRIBOSOMAL PEPTIDE SYNTHETASE"/>
    <property type="match status" value="1"/>
</dbReference>
<dbReference type="PANTHER" id="PTHR45527:SF1">
    <property type="entry name" value="FATTY ACID SYNTHASE"/>
    <property type="match status" value="1"/>
</dbReference>
<dbReference type="GO" id="GO:0044550">
    <property type="term" value="P:secondary metabolite biosynthetic process"/>
    <property type="evidence" value="ECO:0007669"/>
    <property type="project" value="TreeGrafter"/>
</dbReference>
<dbReference type="InterPro" id="IPR001242">
    <property type="entry name" value="Condensation_dom"/>
</dbReference>
<evidence type="ECO:0000256" key="2">
    <source>
        <dbReference type="ARBA" id="ARBA00004924"/>
    </source>
</evidence>
<dbReference type="PROSITE" id="PS00012">
    <property type="entry name" value="PHOSPHOPANTETHEINE"/>
    <property type="match status" value="1"/>
</dbReference>
<dbReference type="EMBL" id="FZOL01000029">
    <property type="protein sequence ID" value="SNT22035.1"/>
    <property type="molecule type" value="Genomic_DNA"/>
</dbReference>
<dbReference type="PROSITE" id="PS50075">
    <property type="entry name" value="CARRIER"/>
    <property type="match status" value="1"/>
</dbReference>
<dbReference type="RefSeq" id="WP_084702808.1">
    <property type="nucleotide sequence ID" value="NZ_FZOL01000029.1"/>
</dbReference>
<dbReference type="SUPFAM" id="SSF56801">
    <property type="entry name" value="Acetyl-CoA synthetase-like"/>
    <property type="match status" value="1"/>
</dbReference>
<dbReference type="InterPro" id="IPR020845">
    <property type="entry name" value="AMP-binding_CS"/>
</dbReference>
<proteinExistence type="predicted"/>
<keyword evidence="5 10" id="KW-0436">Ligase</keyword>
<name>A0A239KVG6_9PSED</name>
<dbReference type="InterPro" id="IPR000873">
    <property type="entry name" value="AMP-dep_synth/lig_dom"/>
</dbReference>
<dbReference type="InterPro" id="IPR025110">
    <property type="entry name" value="AMP-bd_C"/>
</dbReference>
<dbReference type="Proteomes" id="UP000198407">
    <property type="component" value="Unassembled WGS sequence"/>
</dbReference>
<dbReference type="Pfam" id="PF00550">
    <property type="entry name" value="PP-binding"/>
    <property type="match status" value="1"/>
</dbReference>
<accession>A0A239KVG6</accession>
<dbReference type="InterPro" id="IPR023213">
    <property type="entry name" value="CAT-like_dom_sf"/>
</dbReference>
<protein>
    <recommendedName>
        <fullName evidence="7">salicylate--[aryl-carrier protein] ligase</fullName>
        <ecNumber evidence="7">6.2.1.61</ecNumber>
    </recommendedName>
    <alternativeName>
        <fullName evidence="8">Salicylate--[aryl-carrier protein] ligase</fullName>
    </alternativeName>
</protein>
<dbReference type="Gene3D" id="3.30.300.30">
    <property type="match status" value="1"/>
</dbReference>
<dbReference type="STRING" id="1215104.GCA_000730585_02128"/>
<comment type="catalytic activity">
    <reaction evidence="6">
        <text>salicylate + holo-[ACP] + ATP = salicyl-[ACP] + AMP + diphosphate</text>
        <dbReference type="Rhea" id="RHEA:61648"/>
        <dbReference type="Rhea" id="RHEA-COMP:9685"/>
        <dbReference type="Rhea" id="RHEA-COMP:19022"/>
        <dbReference type="ChEBI" id="CHEBI:30616"/>
        <dbReference type="ChEBI" id="CHEBI:30762"/>
        <dbReference type="ChEBI" id="CHEBI:33019"/>
        <dbReference type="ChEBI" id="CHEBI:64479"/>
        <dbReference type="ChEBI" id="CHEBI:86464"/>
        <dbReference type="ChEBI" id="CHEBI:456215"/>
        <dbReference type="EC" id="6.2.1.61"/>
    </reaction>
    <physiologicalReaction direction="left-to-right" evidence="6">
        <dbReference type="Rhea" id="RHEA:61649"/>
    </physiologicalReaction>
</comment>
<feature type="domain" description="Carrier" evidence="9">
    <location>
        <begin position="492"/>
        <end position="567"/>
    </location>
</feature>
<dbReference type="SUPFAM" id="SSF52777">
    <property type="entry name" value="CoA-dependent acyltransferases"/>
    <property type="match status" value="4"/>
</dbReference>
<evidence type="ECO:0000256" key="8">
    <source>
        <dbReference type="ARBA" id="ARBA00077773"/>
    </source>
</evidence>
<dbReference type="InterPro" id="IPR009081">
    <property type="entry name" value="PP-bd_ACP"/>
</dbReference>
<evidence type="ECO:0000256" key="3">
    <source>
        <dbReference type="ARBA" id="ARBA00022450"/>
    </source>
</evidence>
<dbReference type="PROSITE" id="PS00455">
    <property type="entry name" value="AMP_BINDING"/>
    <property type="match status" value="1"/>
</dbReference>
<evidence type="ECO:0000256" key="1">
    <source>
        <dbReference type="ARBA" id="ARBA00001957"/>
    </source>
</evidence>
<reference evidence="11" key="1">
    <citation type="submission" date="2017-06" db="EMBL/GenBank/DDBJ databases">
        <authorList>
            <person name="Varghese N."/>
            <person name="Submissions S."/>
        </authorList>
    </citation>
    <scope>NUCLEOTIDE SEQUENCE [LARGE SCALE GENOMIC DNA]</scope>
    <source>
        <strain evidence="11">DSM 22348</strain>
    </source>
</reference>
<dbReference type="Pfam" id="PF00668">
    <property type="entry name" value="Condensation"/>
    <property type="match status" value="2"/>
</dbReference>
<evidence type="ECO:0000256" key="5">
    <source>
        <dbReference type="ARBA" id="ARBA00022598"/>
    </source>
</evidence>
<keyword evidence="4" id="KW-0597">Phosphoprotein</keyword>
<dbReference type="GO" id="GO:0031177">
    <property type="term" value="F:phosphopantetheine binding"/>
    <property type="evidence" value="ECO:0007669"/>
    <property type="project" value="InterPro"/>
</dbReference>
<sequence length="1586" mass="174066">MSNVNDSLIMGADALDAFERELAELGLASAAPAHDDSAQVQAHDLSRPTVSEERAWMLHQQDPLAAAGPFVVCLRLRGTFDVPRLVAAIRQLYQGDSALNFVYRLGSEGELEKVRQPMEHLTVEQISVASDQQAIDHLLGQLRQPIDLANGPIIRFTLMHRQADELLLGLHGHHILLDDSAWKPLLTALGEFYDGQPVPATGAAAAAWSTVAVDEQQAARYWRETFASGLDRTALPASFMLPAGRRVDIVEQGKSAAPGQPDGVVRVSTQVGCANLRRVSEQARASQFQTLAHLFGAYLAVLLDLPHVDLLIPLVSQREVNGLADIASSSNVIALRVTPSPHDLAAGITQARDAILTGMHNNLPIEQVLAITGTRRSNVPNIVFTQFTDLAQHLHLTDVQIQTLAVPPLRSDYDISLAFKVVGREELVIELTTGPRLSRTLGAFLLERFALLLAGIDAGAAVELPRLLARARGVVAGADEPAAVADGATLSQEQQRIAQIILDEFRTVLNLPDLTLADHFFDVGGHSLLATRVIGKLQTQHGLSLGFAEFFESPTARDLAVHVKLAQSPREVRVMTSDNSRGMPPLSLLQQTYLEFSDFGRNPVFNIPYALRFDAAVDEQALHLAFVDLLERHQALRTLFVPDREQGALQHVLPMEQVLAMQWFWPSTEQGSAHFRQVLGDESVHSFDLTERLPLRVRLLRDEQGKQVMSLLIYHSAMDEWSTAIFMHELIQAYVQRSQGRAPQWHTLPAQFHQYAAQQDHAQILGEHLAHWTGTLGTLGKSPPLFQPAHERADIQEVDYTGAFTDFSLDASTASALNGLAKACNASLFHVIYAAITLSLYALGAGRKILVGTSVSGREDPTYQDTVGYFTNVVMHHTTLAEEQSVQALVRQVRDNVIAGLPYSDVPFALVEEAVRAPNEASRDTLFEVYLQFHAKNPLTGSFSQGDGQQVGFQLLDPDRSIAKFGLHFEVYEEPLSVSDAIRVVLGYRVSHYNERQIALIRETTEHTLRVLAGLDGQQGSAVRDVRRQLSRRVEHPGAVRRHALGDIDPGFVPYPAQRASLYRELGYWQPENHGRFLANCRARHGQNLALIQDDKQLTYAQLHGFAQRFGGYLAGQGIQEGDFVLVQSPNVIEYFIVLFGLYHIGARPVFCLNGHGAYEIENIARASGAAGYIRIVEPGPGIKEAEAVIDALGQGNLALWFRQTLVSLDDVERSLPMLAGIGEDTVAPSQASAESIAFLQLSGGTTGLPKLIPRTHADYLYSVRLSAEVVHLGGDSRQLLVLPAAHNFAMSSPGSLGIFHAGGCVVLARDSSPRTCLGLIERHRVTDVSLVPAIASAWINSPLLGQHDLGSLRSIQIGGAKLLPVLAEQIMQRLGATLQQVYGMAEGLVNFTRLDDPSQTLLHTQGRPLSPHDEVLIVDGHDQPVAQGEAGQILTRGPYTINGYYNLPEVNRHSFTADGFYKTGDVGYLDAQGNIVVTGRIKEQINRAGEKITPSEIENFLLEHPDVRDVCVIGVEDPALGERIKAMIILQHPDRSLSLRDIRAFLMSRKLALFKMPDELELVTDFKYTHVGKIHKQQLKQDAKP</sequence>
<dbReference type="Pfam" id="PF00501">
    <property type="entry name" value="AMP-binding"/>
    <property type="match status" value="1"/>
</dbReference>
<dbReference type="OrthoDB" id="9803968at2"/>
<evidence type="ECO:0000256" key="4">
    <source>
        <dbReference type="ARBA" id="ARBA00022553"/>
    </source>
</evidence>
<comment type="pathway">
    <text evidence="2">Siderophore biosynthesis.</text>
</comment>
<comment type="cofactor">
    <cofactor evidence="1">
        <name>pantetheine 4'-phosphate</name>
        <dbReference type="ChEBI" id="CHEBI:47942"/>
    </cofactor>
</comment>
<dbReference type="InterPro" id="IPR006162">
    <property type="entry name" value="Ppantetheine_attach_site"/>
</dbReference>
<evidence type="ECO:0000313" key="11">
    <source>
        <dbReference type="Proteomes" id="UP000198407"/>
    </source>
</evidence>
<gene>
    <name evidence="10" type="ORF">SAMN05444352_12954</name>
</gene>
<dbReference type="Pfam" id="PF13193">
    <property type="entry name" value="AMP-binding_C"/>
    <property type="match status" value="1"/>
</dbReference>
<organism evidence="10 11">
    <name type="scientific">Pseudomonas japonica</name>
    <dbReference type="NCBI Taxonomy" id="256466"/>
    <lineage>
        <taxon>Bacteria</taxon>
        <taxon>Pseudomonadati</taxon>
        <taxon>Pseudomonadota</taxon>
        <taxon>Gammaproteobacteria</taxon>
        <taxon>Pseudomonadales</taxon>
        <taxon>Pseudomonadaceae</taxon>
        <taxon>Pseudomonas</taxon>
    </lineage>
</organism>
<evidence type="ECO:0000259" key="9">
    <source>
        <dbReference type="PROSITE" id="PS50075"/>
    </source>
</evidence>
<evidence type="ECO:0000256" key="7">
    <source>
        <dbReference type="ARBA" id="ARBA00066647"/>
    </source>
</evidence>
<dbReference type="Gene3D" id="1.10.1200.10">
    <property type="entry name" value="ACP-like"/>
    <property type="match status" value="1"/>
</dbReference>
<evidence type="ECO:0000313" key="10">
    <source>
        <dbReference type="EMBL" id="SNT22035.1"/>
    </source>
</evidence>
<dbReference type="InterPro" id="IPR045851">
    <property type="entry name" value="AMP-bd_C_sf"/>
</dbReference>
<keyword evidence="11" id="KW-1185">Reference proteome</keyword>